<name>A0A645DBW1_9ZZZZ</name>
<reference evidence="1" key="1">
    <citation type="submission" date="2019-08" db="EMBL/GenBank/DDBJ databases">
        <authorList>
            <person name="Kucharzyk K."/>
            <person name="Murdoch R.W."/>
            <person name="Higgins S."/>
            <person name="Loffler F."/>
        </authorList>
    </citation>
    <scope>NUCLEOTIDE SEQUENCE</scope>
</reference>
<proteinExistence type="predicted"/>
<accession>A0A645DBW1</accession>
<gene>
    <name evidence="1" type="ORF">SDC9_133145</name>
</gene>
<sequence length="89" mass="9937">MDFAIYKADSCGNLENPIRCSYAPYAPPGKTGLSVYAGDIAEGVNGDQWVAELEIKDNDRYYLMVNEWDKREPNAYTIDFQLSGGATFD</sequence>
<organism evidence="1">
    <name type="scientific">bioreactor metagenome</name>
    <dbReference type="NCBI Taxonomy" id="1076179"/>
    <lineage>
        <taxon>unclassified sequences</taxon>
        <taxon>metagenomes</taxon>
        <taxon>ecological metagenomes</taxon>
    </lineage>
</organism>
<dbReference type="EMBL" id="VSSQ01034195">
    <property type="protein sequence ID" value="MPM86062.1"/>
    <property type="molecule type" value="Genomic_DNA"/>
</dbReference>
<protein>
    <submittedName>
        <fullName evidence="1">Uncharacterized protein</fullName>
    </submittedName>
</protein>
<dbReference type="AlphaFoldDB" id="A0A645DBW1"/>
<comment type="caution">
    <text evidence="1">The sequence shown here is derived from an EMBL/GenBank/DDBJ whole genome shotgun (WGS) entry which is preliminary data.</text>
</comment>
<evidence type="ECO:0000313" key="1">
    <source>
        <dbReference type="EMBL" id="MPM86062.1"/>
    </source>
</evidence>